<dbReference type="InterPro" id="IPR014001">
    <property type="entry name" value="Helicase_ATP-bd"/>
</dbReference>
<dbReference type="Gene3D" id="3.40.50.300">
    <property type="entry name" value="P-loop containing nucleotide triphosphate hydrolases"/>
    <property type="match status" value="2"/>
</dbReference>
<feature type="short sequence motif" description="Q motif" evidence="6">
    <location>
        <begin position="152"/>
        <end position="180"/>
    </location>
</feature>
<dbReference type="CDD" id="cd18787">
    <property type="entry name" value="SF2_C_DEAD"/>
    <property type="match status" value="1"/>
</dbReference>
<sequence length="571" mass="61884">MFCLGARKCVLNSMSALKLLRSHTASTAGCRFFATKRGVTSAGDGKQETVIRIPRQMQARIDNVKQIKGKRLEKVSTTKAGKLLIVSKHSKLNQPASYTLGKFDRPHLASEGWKHNKSFGDFFTINSTQKDLPFVTVAGGKEGEEKGVEKAVTFKSLGLCQELTEALQAMGIVYPTTVQLQTIPKLLKGKNVLCAAETGSGKTLCYLLPLIHKLSLNRYERESNSQAPQSVVLVPSRELADQVKAVAKSLGAPSGLVVRNVGGGRGIGNVKLAFSGSSPDILIATPGALWKALRRNYVDLSDLSCFVMDEADTLFDESFAELVESILLQTQVASDPSETVGLGRKAQLVVIGATFPGGVGELLKQVTDLGSIVTVKSKRLHHLMPHVKQAFLKVRGAEKLVELLQIIRTPAAADRDGAGVLVFCNSASTVNWLGYLLDDHGVKHARLQGQMPAVMRAGIFNTFQKGLVDVLVCTDIASRGLDTQRVKTVINYDFPPSHTDYLHRAGRVGRMGSKSPGSVVSFVTHPWDVELVQKIETAARRRASLPGMESAIHQPSPKAHLTQFDSDVKTE</sequence>
<keyword evidence="3" id="KW-0378">Hydrolase</keyword>
<evidence type="ECO:0000313" key="12">
    <source>
        <dbReference type="Proteomes" id="UP001369086"/>
    </source>
</evidence>
<dbReference type="InterPro" id="IPR014014">
    <property type="entry name" value="RNA_helicase_DEAD_Q_motif"/>
</dbReference>
<name>A0ABR0YX42_HUSHU</name>
<evidence type="ECO:0000313" key="11">
    <source>
        <dbReference type="EMBL" id="KAK6477043.1"/>
    </source>
</evidence>
<keyword evidence="2" id="KW-0547">Nucleotide-binding</keyword>
<dbReference type="PROSITE" id="PS51195">
    <property type="entry name" value="Q_MOTIF"/>
    <property type="match status" value="1"/>
</dbReference>
<dbReference type="Pfam" id="PF00271">
    <property type="entry name" value="Helicase_C"/>
    <property type="match status" value="1"/>
</dbReference>
<evidence type="ECO:0000256" key="1">
    <source>
        <dbReference type="ARBA" id="ARBA00012552"/>
    </source>
</evidence>
<feature type="domain" description="Helicase ATP-binding" evidence="8">
    <location>
        <begin position="183"/>
        <end position="373"/>
    </location>
</feature>
<evidence type="ECO:0000256" key="5">
    <source>
        <dbReference type="ARBA" id="ARBA00022840"/>
    </source>
</evidence>
<dbReference type="SUPFAM" id="SSF52540">
    <property type="entry name" value="P-loop containing nucleoside triphosphate hydrolases"/>
    <property type="match status" value="1"/>
</dbReference>
<reference evidence="11 12" key="1">
    <citation type="submission" date="2021-05" db="EMBL/GenBank/DDBJ databases">
        <authorList>
            <person name="Zahm M."/>
            <person name="Klopp C."/>
            <person name="Cabau C."/>
            <person name="Kuhl H."/>
            <person name="Suciu R."/>
            <person name="Ciorpac M."/>
            <person name="Holostenco D."/>
            <person name="Gessner J."/>
            <person name="Wuertz S."/>
            <person name="Hohne C."/>
            <person name="Stock M."/>
            <person name="Gislard M."/>
            <person name="Lluch J."/>
            <person name="Milhes M."/>
            <person name="Lampietro C."/>
            <person name="Lopez Roques C."/>
            <person name="Donnadieu C."/>
            <person name="Du K."/>
            <person name="Schartl M."/>
            <person name="Guiguen Y."/>
        </authorList>
    </citation>
    <scope>NUCLEOTIDE SEQUENCE [LARGE SCALE GENOMIC DNA]</scope>
    <source>
        <strain evidence="11">Hh-F2</strain>
        <tissue evidence="11">Blood</tissue>
    </source>
</reference>
<evidence type="ECO:0000259" key="8">
    <source>
        <dbReference type="PROSITE" id="PS51192"/>
    </source>
</evidence>
<dbReference type="InterPro" id="IPR027417">
    <property type="entry name" value="P-loop_NTPase"/>
</dbReference>
<feature type="domain" description="Helicase C-terminal" evidence="9">
    <location>
        <begin position="399"/>
        <end position="556"/>
    </location>
</feature>
<feature type="region of interest" description="Disordered" evidence="7">
    <location>
        <begin position="543"/>
        <end position="571"/>
    </location>
</feature>
<evidence type="ECO:0000256" key="4">
    <source>
        <dbReference type="ARBA" id="ARBA00022806"/>
    </source>
</evidence>
<dbReference type="Proteomes" id="UP001369086">
    <property type="component" value="Unassembled WGS sequence"/>
</dbReference>
<dbReference type="InterPro" id="IPR001650">
    <property type="entry name" value="Helicase_C-like"/>
</dbReference>
<dbReference type="InterPro" id="IPR050079">
    <property type="entry name" value="DEAD_box_RNA_helicase"/>
</dbReference>
<organism evidence="11 12">
    <name type="scientific">Huso huso</name>
    <name type="common">Beluga</name>
    <name type="synonym">Acipenser huso</name>
    <dbReference type="NCBI Taxonomy" id="61971"/>
    <lineage>
        <taxon>Eukaryota</taxon>
        <taxon>Metazoa</taxon>
        <taxon>Chordata</taxon>
        <taxon>Craniata</taxon>
        <taxon>Vertebrata</taxon>
        <taxon>Euteleostomi</taxon>
        <taxon>Actinopterygii</taxon>
        <taxon>Chondrostei</taxon>
        <taxon>Acipenseriformes</taxon>
        <taxon>Acipenseridae</taxon>
        <taxon>Huso</taxon>
    </lineage>
</organism>
<dbReference type="PANTHER" id="PTHR47959">
    <property type="entry name" value="ATP-DEPENDENT RNA HELICASE RHLE-RELATED"/>
    <property type="match status" value="1"/>
</dbReference>
<evidence type="ECO:0000256" key="7">
    <source>
        <dbReference type="SAM" id="MobiDB-lite"/>
    </source>
</evidence>
<keyword evidence="4 11" id="KW-0347">Helicase</keyword>
<dbReference type="SMART" id="SM00487">
    <property type="entry name" value="DEXDc"/>
    <property type="match status" value="1"/>
</dbReference>
<evidence type="ECO:0000256" key="2">
    <source>
        <dbReference type="ARBA" id="ARBA00022741"/>
    </source>
</evidence>
<comment type="caution">
    <text evidence="11">The sequence shown here is derived from an EMBL/GenBank/DDBJ whole genome shotgun (WGS) entry which is preliminary data.</text>
</comment>
<dbReference type="Pfam" id="PF00270">
    <property type="entry name" value="DEAD"/>
    <property type="match status" value="1"/>
</dbReference>
<evidence type="ECO:0000256" key="6">
    <source>
        <dbReference type="PROSITE-ProRule" id="PRU00552"/>
    </source>
</evidence>
<keyword evidence="5" id="KW-0067">ATP-binding</keyword>
<keyword evidence="12" id="KW-1185">Reference proteome</keyword>
<dbReference type="PROSITE" id="PS51192">
    <property type="entry name" value="HELICASE_ATP_BIND_1"/>
    <property type="match status" value="1"/>
</dbReference>
<accession>A0ABR0YX42</accession>
<evidence type="ECO:0000256" key="3">
    <source>
        <dbReference type="ARBA" id="ARBA00022801"/>
    </source>
</evidence>
<evidence type="ECO:0000259" key="9">
    <source>
        <dbReference type="PROSITE" id="PS51194"/>
    </source>
</evidence>
<dbReference type="PANTHER" id="PTHR47959:SF1">
    <property type="entry name" value="ATP-DEPENDENT RNA HELICASE DBPA"/>
    <property type="match status" value="1"/>
</dbReference>
<dbReference type="EMBL" id="JAHFZB010000021">
    <property type="protein sequence ID" value="KAK6477043.1"/>
    <property type="molecule type" value="Genomic_DNA"/>
</dbReference>
<dbReference type="PROSITE" id="PS51194">
    <property type="entry name" value="HELICASE_CTER"/>
    <property type="match status" value="1"/>
</dbReference>
<gene>
    <name evidence="11" type="ORF">HHUSO_G21891</name>
</gene>
<protein>
    <recommendedName>
        <fullName evidence="1">RNA helicase</fullName>
        <ecNumber evidence="1">3.6.4.13</ecNumber>
    </recommendedName>
</protein>
<proteinExistence type="predicted"/>
<dbReference type="EC" id="3.6.4.13" evidence="1"/>
<dbReference type="GO" id="GO:0004386">
    <property type="term" value="F:helicase activity"/>
    <property type="evidence" value="ECO:0007669"/>
    <property type="project" value="UniProtKB-KW"/>
</dbReference>
<dbReference type="InterPro" id="IPR011545">
    <property type="entry name" value="DEAD/DEAH_box_helicase_dom"/>
</dbReference>
<evidence type="ECO:0000259" key="10">
    <source>
        <dbReference type="PROSITE" id="PS51195"/>
    </source>
</evidence>
<dbReference type="SMART" id="SM00490">
    <property type="entry name" value="HELICc"/>
    <property type="match status" value="1"/>
</dbReference>
<feature type="domain" description="DEAD-box RNA helicase Q" evidence="10">
    <location>
        <begin position="152"/>
        <end position="180"/>
    </location>
</feature>